<organism evidence="4 5">
    <name type="scientific">Labrys neptuniae</name>
    <dbReference type="NCBI Taxonomy" id="376174"/>
    <lineage>
        <taxon>Bacteria</taxon>
        <taxon>Pseudomonadati</taxon>
        <taxon>Pseudomonadota</taxon>
        <taxon>Alphaproteobacteria</taxon>
        <taxon>Hyphomicrobiales</taxon>
        <taxon>Xanthobacteraceae</taxon>
        <taxon>Labrys</taxon>
    </lineage>
</organism>
<proteinExistence type="predicted"/>
<feature type="domain" description="Solute-binding protein family 3/N-terminal" evidence="3">
    <location>
        <begin position="26"/>
        <end position="251"/>
    </location>
</feature>
<keyword evidence="5" id="KW-1185">Reference proteome</keyword>
<reference evidence="4 5" key="1">
    <citation type="submission" date="2024-07" db="EMBL/GenBank/DDBJ databases">
        <title>Description of Labrys sedimenti sp. nov., isolated from a diclofenac-degrading enrichment culture.</title>
        <authorList>
            <person name="Tancsics A."/>
            <person name="Csepanyi A."/>
        </authorList>
    </citation>
    <scope>NUCLEOTIDE SEQUENCE [LARGE SCALE GENOMIC DNA]</scope>
    <source>
        <strain evidence="4 5">LMG 23578</strain>
    </source>
</reference>
<evidence type="ECO:0000259" key="3">
    <source>
        <dbReference type="SMART" id="SM00062"/>
    </source>
</evidence>
<evidence type="ECO:0000313" key="4">
    <source>
        <dbReference type="EMBL" id="MEW9309184.1"/>
    </source>
</evidence>
<sequence length="257" mass="27504">MKTKKLMMLLAGAAMITATAAAQADQVKVGIAAEPYPPIAYKNASGEWEGFALDYAKAVCKTAKLDCVITPMAWDGMMPALKSGKIDVIWGSMSITPERQKQIAFTLPIYNTPSVFIGNKDDKFDFGSGGLAGKSIGAQVSTIHAAYIEKAHPEATLKVYSQQDTANSDLAAGRIDLIIGDAVGMQGFLTSSDGACCEVKDFPKDPSFDTGIGGGMRKDDTKLKAAFDDAIRTIYKSGEFEPMAKKYFKFEVGTPPK</sequence>
<comment type="caution">
    <text evidence="4">The sequence shown here is derived from an EMBL/GenBank/DDBJ whole genome shotgun (WGS) entry which is preliminary data.</text>
</comment>
<dbReference type="RefSeq" id="WP_367625967.1">
    <property type="nucleotide sequence ID" value="NZ_JBFNQD010000012.1"/>
</dbReference>
<dbReference type="Proteomes" id="UP001555786">
    <property type="component" value="Unassembled WGS sequence"/>
</dbReference>
<accession>A0ABV3PV91</accession>
<dbReference type="SUPFAM" id="SSF53850">
    <property type="entry name" value="Periplasmic binding protein-like II"/>
    <property type="match status" value="1"/>
</dbReference>
<feature type="signal peptide" evidence="2">
    <location>
        <begin position="1"/>
        <end position="24"/>
    </location>
</feature>
<dbReference type="SMART" id="SM00062">
    <property type="entry name" value="PBPb"/>
    <property type="match status" value="1"/>
</dbReference>
<evidence type="ECO:0000256" key="2">
    <source>
        <dbReference type="SAM" id="SignalP"/>
    </source>
</evidence>
<name>A0ABV3PV91_9HYPH</name>
<dbReference type="Gene3D" id="3.40.190.10">
    <property type="entry name" value="Periplasmic binding protein-like II"/>
    <property type="match status" value="2"/>
</dbReference>
<dbReference type="PANTHER" id="PTHR35936">
    <property type="entry name" value="MEMBRANE-BOUND LYTIC MUREIN TRANSGLYCOSYLASE F"/>
    <property type="match status" value="1"/>
</dbReference>
<dbReference type="PANTHER" id="PTHR35936:SF19">
    <property type="entry name" value="AMINO-ACID-BINDING PROTEIN YXEM-RELATED"/>
    <property type="match status" value="1"/>
</dbReference>
<protein>
    <submittedName>
        <fullName evidence="4">Transporter substrate-binding domain-containing protein</fullName>
    </submittedName>
</protein>
<evidence type="ECO:0000256" key="1">
    <source>
        <dbReference type="ARBA" id="ARBA00022729"/>
    </source>
</evidence>
<evidence type="ECO:0000313" key="5">
    <source>
        <dbReference type="Proteomes" id="UP001555786"/>
    </source>
</evidence>
<feature type="chain" id="PRO_5046278502" evidence="2">
    <location>
        <begin position="25"/>
        <end position="257"/>
    </location>
</feature>
<dbReference type="Pfam" id="PF00497">
    <property type="entry name" value="SBP_bac_3"/>
    <property type="match status" value="1"/>
</dbReference>
<gene>
    <name evidence="4" type="ORF">ABXS05_26790</name>
</gene>
<dbReference type="EMBL" id="JBFNQD010000012">
    <property type="protein sequence ID" value="MEW9309184.1"/>
    <property type="molecule type" value="Genomic_DNA"/>
</dbReference>
<keyword evidence="1 2" id="KW-0732">Signal</keyword>
<dbReference type="InterPro" id="IPR001638">
    <property type="entry name" value="Solute-binding_3/MltF_N"/>
</dbReference>